<dbReference type="Proteomes" id="UP001144673">
    <property type="component" value="Chromosome 2"/>
</dbReference>
<dbReference type="GeneID" id="80891906"/>
<dbReference type="EMBL" id="JAJHUN010000011">
    <property type="protein sequence ID" value="KAJ4145916.1"/>
    <property type="molecule type" value="Genomic_DNA"/>
</dbReference>
<name>A0A9W8Q5V7_AKAMU</name>
<accession>A0A9W8Q5V7</accession>
<dbReference type="RefSeq" id="XP_056049586.1">
    <property type="nucleotide sequence ID" value="XM_056196016.1"/>
</dbReference>
<reference evidence="2" key="1">
    <citation type="journal article" date="2023" name="Access Microbiol">
        <title>De-novo genome assembly for Akanthomyces muscarius, a biocontrol agent of insect agricultural pests.</title>
        <authorList>
            <person name="Erdos Z."/>
            <person name="Studholme D.J."/>
            <person name="Raymond B."/>
            <person name="Sharma M."/>
        </authorList>
    </citation>
    <scope>NUCLEOTIDE SEQUENCE</scope>
    <source>
        <strain evidence="2">Ve6</strain>
    </source>
</reference>
<gene>
    <name evidence="2" type="ORF">LMH87_004747</name>
</gene>
<dbReference type="KEGG" id="amus:LMH87_004747"/>
<evidence type="ECO:0000256" key="1">
    <source>
        <dbReference type="SAM" id="MobiDB-lite"/>
    </source>
</evidence>
<protein>
    <submittedName>
        <fullName evidence="2">Uncharacterized protein</fullName>
    </submittedName>
</protein>
<feature type="region of interest" description="Disordered" evidence="1">
    <location>
        <begin position="125"/>
        <end position="147"/>
    </location>
</feature>
<sequence length="147" mass="16088">MEANELGEVMDELRQHASRIFHRLDDLEDMWQTPAVDSAPTAPPLPRTLRTPVDIMKEQIGNDQKQDVYTHIMTMDLWTIDIMLQSSGLSVDKEGSTAKGADMKGKRTCLLAELGLGDGDNFDSQSEVIGGNESPVASAAKHALPKP</sequence>
<comment type="caution">
    <text evidence="2">The sequence shown here is derived from an EMBL/GenBank/DDBJ whole genome shotgun (WGS) entry which is preliminary data.</text>
</comment>
<dbReference type="AlphaFoldDB" id="A0A9W8Q5V7"/>
<proteinExistence type="predicted"/>
<evidence type="ECO:0000313" key="3">
    <source>
        <dbReference type="Proteomes" id="UP001144673"/>
    </source>
</evidence>
<evidence type="ECO:0000313" key="2">
    <source>
        <dbReference type="EMBL" id="KAJ4145916.1"/>
    </source>
</evidence>
<keyword evidence="3" id="KW-1185">Reference proteome</keyword>
<organism evidence="2 3">
    <name type="scientific">Akanthomyces muscarius</name>
    <name type="common">Entomopathogenic fungus</name>
    <name type="synonym">Lecanicillium muscarium</name>
    <dbReference type="NCBI Taxonomy" id="2231603"/>
    <lineage>
        <taxon>Eukaryota</taxon>
        <taxon>Fungi</taxon>
        <taxon>Dikarya</taxon>
        <taxon>Ascomycota</taxon>
        <taxon>Pezizomycotina</taxon>
        <taxon>Sordariomycetes</taxon>
        <taxon>Hypocreomycetidae</taxon>
        <taxon>Hypocreales</taxon>
        <taxon>Cordycipitaceae</taxon>
        <taxon>Akanthomyces</taxon>
    </lineage>
</organism>